<keyword evidence="2" id="KW-0479">Metal-binding</keyword>
<organism evidence="8 9">
    <name type="scientific">Vicia faba</name>
    <name type="common">Broad bean</name>
    <name type="synonym">Faba vulgaris</name>
    <dbReference type="NCBI Taxonomy" id="3906"/>
    <lineage>
        <taxon>Eukaryota</taxon>
        <taxon>Viridiplantae</taxon>
        <taxon>Streptophyta</taxon>
        <taxon>Embryophyta</taxon>
        <taxon>Tracheophyta</taxon>
        <taxon>Spermatophyta</taxon>
        <taxon>Magnoliopsida</taxon>
        <taxon>eudicotyledons</taxon>
        <taxon>Gunneridae</taxon>
        <taxon>Pentapetalae</taxon>
        <taxon>rosids</taxon>
        <taxon>fabids</taxon>
        <taxon>Fabales</taxon>
        <taxon>Fabaceae</taxon>
        <taxon>Papilionoideae</taxon>
        <taxon>50 kb inversion clade</taxon>
        <taxon>NPAAA clade</taxon>
        <taxon>Hologalegina</taxon>
        <taxon>IRL clade</taxon>
        <taxon>Fabeae</taxon>
        <taxon>Vicia</taxon>
    </lineage>
</organism>
<keyword evidence="4" id="KW-0862">Zinc</keyword>
<dbReference type="EMBL" id="OX451740">
    <property type="protein sequence ID" value="CAI8611807.1"/>
    <property type="molecule type" value="Genomic_DNA"/>
</dbReference>
<dbReference type="InterPro" id="IPR044246">
    <property type="entry name" value="ZFP3-like"/>
</dbReference>
<dbReference type="GO" id="GO:0009788">
    <property type="term" value="P:negative regulation of abscisic acid-activated signaling pathway"/>
    <property type="evidence" value="ECO:0007669"/>
    <property type="project" value="InterPro"/>
</dbReference>
<dbReference type="InterPro" id="IPR036236">
    <property type="entry name" value="Znf_C2H2_sf"/>
</dbReference>
<dbReference type="PROSITE" id="PS50157">
    <property type="entry name" value="ZINC_FINGER_C2H2_2"/>
    <property type="match status" value="1"/>
</dbReference>
<dbReference type="Proteomes" id="UP001157006">
    <property type="component" value="Chromosome 5"/>
</dbReference>
<dbReference type="InterPro" id="IPR013087">
    <property type="entry name" value="Znf_C2H2_type"/>
</dbReference>
<evidence type="ECO:0000256" key="2">
    <source>
        <dbReference type="ARBA" id="ARBA00022723"/>
    </source>
</evidence>
<dbReference type="PANTHER" id="PTHR47287:SF15">
    <property type="entry name" value="ZINC FINGER PROTEIN 3-LIKE"/>
    <property type="match status" value="1"/>
</dbReference>
<protein>
    <recommendedName>
        <fullName evidence="7">C2H2-type domain-containing protein</fullName>
    </recommendedName>
</protein>
<proteinExistence type="predicted"/>
<accession>A0AAV1ATH5</accession>
<evidence type="ECO:0000256" key="6">
    <source>
        <dbReference type="PROSITE-ProRule" id="PRU00042"/>
    </source>
</evidence>
<gene>
    <name evidence="8" type="ORF">VFH_V004040</name>
</gene>
<keyword evidence="9" id="KW-1185">Reference proteome</keyword>
<evidence type="ECO:0000259" key="7">
    <source>
        <dbReference type="PROSITE" id="PS50157"/>
    </source>
</evidence>
<name>A0AAV1ATH5_VICFA</name>
<dbReference type="GO" id="GO:0008270">
    <property type="term" value="F:zinc ion binding"/>
    <property type="evidence" value="ECO:0007669"/>
    <property type="project" value="UniProtKB-KW"/>
</dbReference>
<evidence type="ECO:0000256" key="4">
    <source>
        <dbReference type="ARBA" id="ARBA00022833"/>
    </source>
</evidence>
<evidence type="ECO:0000313" key="9">
    <source>
        <dbReference type="Proteomes" id="UP001157006"/>
    </source>
</evidence>
<keyword evidence="3 6" id="KW-0863">Zinc-finger</keyword>
<comment type="subcellular location">
    <subcellularLocation>
        <location evidence="1">Nucleus</location>
    </subcellularLocation>
</comment>
<dbReference type="PANTHER" id="PTHR47287">
    <property type="entry name" value="C2H2 AND C2HC ZINC FINGERS SUPERFAMILY PROTEIN"/>
    <property type="match status" value="1"/>
</dbReference>
<dbReference type="SUPFAM" id="SSF57667">
    <property type="entry name" value="beta-beta-alpha zinc fingers"/>
    <property type="match status" value="1"/>
</dbReference>
<sequence>MDLLRLEPCSSHNLNLSFSDKRQTENEEEKHHLLLDLSLPSKEHSGDKESSKQELNLINCFDTEASNSMNSSTESNHGNELEPRIFSCNYCQRKFYSSQALGGHQNAHKRERTMAKRGYKTTVSLDFEHRYKSLASLPLHGSYIRSSSSSSPSLGIQVHSSMIHKPCYQAPFFGLSRSRVQSQWQKLPVYSQPAIGNLASETDGSSFSPSKVQDGFGGYWFGNSATATDTRLKTKQDELQKLDLSLKL</sequence>
<feature type="domain" description="C2H2-type" evidence="7">
    <location>
        <begin position="86"/>
        <end position="113"/>
    </location>
</feature>
<dbReference type="Gene3D" id="3.30.160.60">
    <property type="entry name" value="Classic Zinc Finger"/>
    <property type="match status" value="1"/>
</dbReference>
<dbReference type="FunFam" id="3.30.160.60:FF:001366">
    <property type="entry name" value="Zinc finger protein 2"/>
    <property type="match status" value="1"/>
</dbReference>
<keyword evidence="5" id="KW-0539">Nucleus</keyword>
<dbReference type="PROSITE" id="PS00028">
    <property type="entry name" value="ZINC_FINGER_C2H2_1"/>
    <property type="match status" value="1"/>
</dbReference>
<evidence type="ECO:0000256" key="3">
    <source>
        <dbReference type="ARBA" id="ARBA00022771"/>
    </source>
</evidence>
<evidence type="ECO:0000256" key="1">
    <source>
        <dbReference type="ARBA" id="ARBA00004123"/>
    </source>
</evidence>
<dbReference type="GO" id="GO:0005634">
    <property type="term" value="C:nucleus"/>
    <property type="evidence" value="ECO:0007669"/>
    <property type="project" value="UniProtKB-SubCell"/>
</dbReference>
<dbReference type="AlphaFoldDB" id="A0AAV1ATH5"/>
<reference evidence="8 9" key="1">
    <citation type="submission" date="2023-01" db="EMBL/GenBank/DDBJ databases">
        <authorList>
            <person name="Kreplak J."/>
        </authorList>
    </citation>
    <scope>NUCLEOTIDE SEQUENCE [LARGE SCALE GENOMIC DNA]</scope>
</reference>
<evidence type="ECO:0000313" key="8">
    <source>
        <dbReference type="EMBL" id="CAI8611807.1"/>
    </source>
</evidence>
<evidence type="ECO:0000256" key="5">
    <source>
        <dbReference type="ARBA" id="ARBA00023242"/>
    </source>
</evidence>